<dbReference type="Proteomes" id="UP000217250">
    <property type="component" value="Chromosome"/>
</dbReference>
<name>A0A250FUH6_9FLAO</name>
<dbReference type="UniPathway" id="UPA00053">
    <property type="reaction ID" value="UER00088"/>
</dbReference>
<dbReference type="HAMAP" id="MF_00109">
    <property type="entry name" value="Shikimate_kinase"/>
    <property type="match status" value="1"/>
</dbReference>
<dbReference type="GO" id="GO:0005524">
    <property type="term" value="F:ATP binding"/>
    <property type="evidence" value="ECO:0007669"/>
    <property type="project" value="UniProtKB-UniRule"/>
</dbReference>
<dbReference type="GO" id="GO:0000287">
    <property type="term" value="F:magnesium ion binding"/>
    <property type="evidence" value="ECO:0007669"/>
    <property type="project" value="UniProtKB-UniRule"/>
</dbReference>
<dbReference type="InterPro" id="IPR031322">
    <property type="entry name" value="Shikimate/glucono_kinase"/>
</dbReference>
<evidence type="ECO:0000313" key="9">
    <source>
        <dbReference type="Proteomes" id="UP000217250"/>
    </source>
</evidence>
<feature type="binding site" evidence="7">
    <location>
        <position position="143"/>
    </location>
    <ligand>
        <name>substrate</name>
    </ligand>
</feature>
<comment type="subcellular location">
    <subcellularLocation>
        <location evidence="7">Cytoplasm</location>
    </subcellularLocation>
</comment>
<dbReference type="SUPFAM" id="SSF52540">
    <property type="entry name" value="P-loop containing nucleoside triphosphate hydrolases"/>
    <property type="match status" value="1"/>
</dbReference>
<dbReference type="CDD" id="cd00464">
    <property type="entry name" value="SK"/>
    <property type="match status" value="1"/>
</dbReference>
<comment type="similarity">
    <text evidence="7">Belongs to the shikimate kinase family.</text>
</comment>
<keyword evidence="5 7" id="KW-0067">ATP-binding</keyword>
<comment type="catalytic activity">
    <reaction evidence="7">
        <text>shikimate + ATP = 3-phosphoshikimate + ADP + H(+)</text>
        <dbReference type="Rhea" id="RHEA:13121"/>
        <dbReference type="ChEBI" id="CHEBI:15378"/>
        <dbReference type="ChEBI" id="CHEBI:30616"/>
        <dbReference type="ChEBI" id="CHEBI:36208"/>
        <dbReference type="ChEBI" id="CHEBI:145989"/>
        <dbReference type="ChEBI" id="CHEBI:456216"/>
        <dbReference type="EC" id="2.7.1.71"/>
    </reaction>
</comment>
<evidence type="ECO:0000256" key="6">
    <source>
        <dbReference type="ARBA" id="ARBA00023141"/>
    </source>
</evidence>
<dbReference type="OrthoDB" id="9800332at2"/>
<comment type="function">
    <text evidence="7">Catalyzes the specific phosphorylation of the 3-hydroxyl group of shikimic acid using ATP as a cosubstrate.</text>
</comment>
<keyword evidence="6 7" id="KW-0057">Aromatic amino acid biosynthesis</keyword>
<dbReference type="PRINTS" id="PR01100">
    <property type="entry name" value="SHIKIMTKNASE"/>
</dbReference>
<dbReference type="Pfam" id="PF01202">
    <property type="entry name" value="SKI"/>
    <property type="match status" value="1"/>
</dbReference>
<dbReference type="GO" id="GO:0009073">
    <property type="term" value="P:aromatic amino acid family biosynthetic process"/>
    <property type="evidence" value="ECO:0007669"/>
    <property type="project" value="UniProtKB-KW"/>
</dbReference>
<keyword evidence="7" id="KW-0460">Magnesium</keyword>
<keyword evidence="2 7" id="KW-0808">Transferase</keyword>
<evidence type="ECO:0000256" key="3">
    <source>
        <dbReference type="ARBA" id="ARBA00022741"/>
    </source>
</evidence>
<keyword evidence="3 7" id="KW-0547">Nucleotide-binding</keyword>
<evidence type="ECO:0000256" key="1">
    <source>
        <dbReference type="ARBA" id="ARBA00022605"/>
    </source>
</evidence>
<dbReference type="Gene3D" id="3.40.50.300">
    <property type="entry name" value="P-loop containing nucleotide triphosphate hydrolases"/>
    <property type="match status" value="1"/>
</dbReference>
<feature type="binding site" evidence="7">
    <location>
        <begin position="12"/>
        <end position="17"/>
    </location>
    <ligand>
        <name>ATP</name>
        <dbReference type="ChEBI" id="CHEBI:30616"/>
    </ligand>
</feature>
<dbReference type="PANTHER" id="PTHR21087:SF16">
    <property type="entry name" value="SHIKIMATE KINASE 1, CHLOROPLASTIC"/>
    <property type="match status" value="1"/>
</dbReference>
<organism evidence="8 9">
    <name type="scientific">Capnocytophaga gingivalis</name>
    <dbReference type="NCBI Taxonomy" id="1017"/>
    <lineage>
        <taxon>Bacteria</taxon>
        <taxon>Pseudomonadati</taxon>
        <taxon>Bacteroidota</taxon>
        <taxon>Flavobacteriia</taxon>
        <taxon>Flavobacteriales</taxon>
        <taxon>Flavobacteriaceae</taxon>
        <taxon>Capnocytophaga</taxon>
    </lineage>
</organism>
<accession>A0A250FUH6</accession>
<comment type="caution">
    <text evidence="7">Lacks conserved residue(s) required for the propagation of feature annotation.</text>
</comment>
<sequence>MSKKIILLGYMGCGKSTIGAHIATSLSLPFQDLDVFIAEQEGKSIPEIFQEKGEIYFRRQEQEHLKRLLALPYPMVVALGGGTPCYGKAMELVREATPYSFYLQLPAKELVARLSLQQEQRPLIRGIAKENLEEFVNIHLFERAAFYTQAAFVIPCLGLSVEEIEEKIRQKIK</sequence>
<gene>
    <name evidence="7" type="primary">aroK</name>
    <name evidence="8" type="ORF">CGC50_11525</name>
</gene>
<evidence type="ECO:0000256" key="5">
    <source>
        <dbReference type="ARBA" id="ARBA00022840"/>
    </source>
</evidence>
<evidence type="ECO:0000256" key="4">
    <source>
        <dbReference type="ARBA" id="ARBA00022777"/>
    </source>
</evidence>
<comment type="subunit">
    <text evidence="7">Monomer.</text>
</comment>
<comment type="pathway">
    <text evidence="7">Metabolic intermediate biosynthesis; chorismate biosynthesis; chorismate from D-erythrose 4-phosphate and phosphoenolpyruvate: step 5/7.</text>
</comment>
<feature type="binding site" evidence="7">
    <location>
        <position position="81"/>
    </location>
    <ligand>
        <name>substrate</name>
    </ligand>
</feature>
<proteinExistence type="inferred from homology"/>
<dbReference type="GO" id="GO:0008652">
    <property type="term" value="P:amino acid biosynthetic process"/>
    <property type="evidence" value="ECO:0007669"/>
    <property type="project" value="UniProtKB-KW"/>
</dbReference>
<protein>
    <recommendedName>
        <fullName evidence="7">Shikimate kinase</fullName>
        <shortName evidence="7">SK</shortName>
        <ecNumber evidence="7">2.7.1.71</ecNumber>
    </recommendedName>
</protein>
<dbReference type="InterPro" id="IPR000623">
    <property type="entry name" value="Shikimate_kinase/TSH1"/>
</dbReference>
<keyword evidence="4 7" id="KW-0418">Kinase</keyword>
<dbReference type="GO" id="GO:0005829">
    <property type="term" value="C:cytosol"/>
    <property type="evidence" value="ECO:0007669"/>
    <property type="project" value="TreeGrafter"/>
</dbReference>
<evidence type="ECO:0000256" key="7">
    <source>
        <dbReference type="HAMAP-Rule" id="MF_00109"/>
    </source>
</evidence>
<dbReference type="PANTHER" id="PTHR21087">
    <property type="entry name" value="SHIKIMATE KINASE"/>
    <property type="match status" value="1"/>
</dbReference>
<feature type="binding site" evidence="7">
    <location>
        <position position="58"/>
    </location>
    <ligand>
        <name>substrate</name>
    </ligand>
</feature>
<dbReference type="EMBL" id="CP022386">
    <property type="protein sequence ID" value="ATA87718.1"/>
    <property type="molecule type" value="Genomic_DNA"/>
</dbReference>
<keyword evidence="7" id="KW-0479">Metal-binding</keyword>
<dbReference type="EC" id="2.7.1.71" evidence="7"/>
<dbReference type="GeneID" id="84809176"/>
<feature type="binding site" evidence="7">
    <location>
        <position position="16"/>
    </location>
    <ligand>
        <name>Mg(2+)</name>
        <dbReference type="ChEBI" id="CHEBI:18420"/>
    </ligand>
</feature>
<dbReference type="KEGG" id="cgh:CGC50_11525"/>
<keyword evidence="7" id="KW-0963">Cytoplasm</keyword>
<dbReference type="GO" id="GO:0004765">
    <property type="term" value="F:shikimate kinase activity"/>
    <property type="evidence" value="ECO:0007669"/>
    <property type="project" value="UniProtKB-UniRule"/>
</dbReference>
<feature type="binding site" evidence="7">
    <location>
        <position position="121"/>
    </location>
    <ligand>
        <name>ATP</name>
        <dbReference type="ChEBI" id="CHEBI:30616"/>
    </ligand>
</feature>
<feature type="binding site" evidence="7">
    <location>
        <position position="34"/>
    </location>
    <ligand>
        <name>substrate</name>
    </ligand>
</feature>
<evidence type="ECO:0000313" key="8">
    <source>
        <dbReference type="EMBL" id="ATA87718.1"/>
    </source>
</evidence>
<dbReference type="AlphaFoldDB" id="A0A250FUH6"/>
<dbReference type="GO" id="GO:0009423">
    <property type="term" value="P:chorismate biosynthetic process"/>
    <property type="evidence" value="ECO:0007669"/>
    <property type="project" value="UniProtKB-UniRule"/>
</dbReference>
<dbReference type="RefSeq" id="WP_095910929.1">
    <property type="nucleotide sequence ID" value="NZ_CP022386.1"/>
</dbReference>
<dbReference type="InterPro" id="IPR027417">
    <property type="entry name" value="P-loop_NTPase"/>
</dbReference>
<reference evidence="9" key="1">
    <citation type="submission" date="2017-06" db="EMBL/GenBank/DDBJ databases">
        <title>Capnocytophaga spp. assemblies.</title>
        <authorList>
            <person name="Gulvik C.A."/>
        </authorList>
    </citation>
    <scope>NUCLEOTIDE SEQUENCE [LARGE SCALE GENOMIC DNA]</scope>
    <source>
        <strain evidence="9">H1496</strain>
    </source>
</reference>
<keyword evidence="1 7" id="KW-0028">Amino-acid biosynthesis</keyword>
<comment type="cofactor">
    <cofactor evidence="7">
        <name>Mg(2+)</name>
        <dbReference type="ChEBI" id="CHEBI:18420"/>
    </cofactor>
    <text evidence="7">Binds 1 Mg(2+) ion per subunit.</text>
</comment>
<evidence type="ECO:0000256" key="2">
    <source>
        <dbReference type="ARBA" id="ARBA00022679"/>
    </source>
</evidence>